<name>A0A139HES3_9PEZI</name>
<reference evidence="1 2" key="1">
    <citation type="submission" date="2015-07" db="EMBL/GenBank/DDBJ databases">
        <title>Comparative genomics of the Sigatoka disease complex on banana suggests a link between parallel evolutionary changes in Pseudocercospora fijiensis and Pseudocercospora eumusae and increased virulence on the banana host.</title>
        <authorList>
            <person name="Chang T.-C."/>
            <person name="Salvucci A."/>
            <person name="Crous P.W."/>
            <person name="Stergiopoulos I."/>
        </authorList>
    </citation>
    <scope>NUCLEOTIDE SEQUENCE [LARGE SCALE GENOMIC DNA]</scope>
    <source>
        <strain evidence="1 2">CBS 114824</strain>
    </source>
</reference>
<dbReference type="AlphaFoldDB" id="A0A139HES3"/>
<gene>
    <name evidence="1" type="ORF">AC578_5720</name>
</gene>
<dbReference type="STRING" id="321146.A0A139HES3"/>
<keyword evidence="2" id="KW-1185">Reference proteome</keyword>
<accession>A0A139HES3</accession>
<dbReference type="OrthoDB" id="10253869at2759"/>
<dbReference type="EMBL" id="LFZN01000065">
    <property type="protein sequence ID" value="KXT00938.1"/>
    <property type="molecule type" value="Genomic_DNA"/>
</dbReference>
<evidence type="ECO:0000313" key="2">
    <source>
        <dbReference type="Proteomes" id="UP000070133"/>
    </source>
</evidence>
<protein>
    <submittedName>
        <fullName evidence="1">Uncharacterized protein</fullName>
    </submittedName>
</protein>
<proteinExistence type="predicted"/>
<organism evidence="1 2">
    <name type="scientific">Pseudocercospora eumusae</name>
    <dbReference type="NCBI Taxonomy" id="321146"/>
    <lineage>
        <taxon>Eukaryota</taxon>
        <taxon>Fungi</taxon>
        <taxon>Dikarya</taxon>
        <taxon>Ascomycota</taxon>
        <taxon>Pezizomycotina</taxon>
        <taxon>Dothideomycetes</taxon>
        <taxon>Dothideomycetidae</taxon>
        <taxon>Mycosphaerellales</taxon>
        <taxon>Mycosphaerellaceae</taxon>
        <taxon>Pseudocercospora</taxon>
    </lineage>
</organism>
<evidence type="ECO:0000313" key="1">
    <source>
        <dbReference type="EMBL" id="KXT00938.1"/>
    </source>
</evidence>
<comment type="caution">
    <text evidence="1">The sequence shown here is derived from an EMBL/GenBank/DDBJ whole genome shotgun (WGS) entry which is preliminary data.</text>
</comment>
<dbReference type="Proteomes" id="UP000070133">
    <property type="component" value="Unassembled WGS sequence"/>
</dbReference>
<sequence length="110" mass="12077">MSETPKGWDYFCNCGTGREISASTKCHSVFPSSSCSRPTQREPQKGIVHSQGGLIVNGMKEHKLHYNHDEIALHDHYAGIGWTLWDIMIGALLVGTPIVENITSGPEAKL</sequence>